<sequence>MRRNQAGKFRESPAYAEWTSINIESVCVPLYVGLTLFIFVLLFSVAVLIFCKKRASKPKEHPEETVYANFTVTSLEETREVDGQSRSAPVENSADYSVITAAASRPLSKTEDDPNELLYTQVDFSNRTASSLNSAPSGQADNIIYSAPRRRTDAKVDSQPLYSTVTPRQKL</sequence>
<organism evidence="3 4">
    <name type="scientific">Scomber scombrus</name>
    <name type="common">Atlantic mackerel</name>
    <name type="synonym">Scomber vernalis</name>
    <dbReference type="NCBI Taxonomy" id="13677"/>
    <lineage>
        <taxon>Eukaryota</taxon>
        <taxon>Metazoa</taxon>
        <taxon>Chordata</taxon>
        <taxon>Craniata</taxon>
        <taxon>Vertebrata</taxon>
        <taxon>Euteleostomi</taxon>
        <taxon>Actinopterygii</taxon>
        <taxon>Neopterygii</taxon>
        <taxon>Teleostei</taxon>
        <taxon>Neoteleostei</taxon>
        <taxon>Acanthomorphata</taxon>
        <taxon>Pelagiaria</taxon>
        <taxon>Scombriformes</taxon>
        <taxon>Scombridae</taxon>
        <taxon>Scomber</taxon>
    </lineage>
</organism>
<dbReference type="Proteomes" id="UP001314229">
    <property type="component" value="Unassembled WGS sequence"/>
</dbReference>
<keyword evidence="2" id="KW-0472">Membrane</keyword>
<evidence type="ECO:0000256" key="2">
    <source>
        <dbReference type="SAM" id="Phobius"/>
    </source>
</evidence>
<evidence type="ECO:0000256" key="1">
    <source>
        <dbReference type="SAM" id="MobiDB-lite"/>
    </source>
</evidence>
<evidence type="ECO:0000313" key="3">
    <source>
        <dbReference type="EMBL" id="CAK6980034.1"/>
    </source>
</evidence>
<dbReference type="AlphaFoldDB" id="A0AAV1Q969"/>
<keyword evidence="2" id="KW-0812">Transmembrane</keyword>
<feature type="transmembrane region" description="Helical" evidence="2">
    <location>
        <begin position="28"/>
        <end position="51"/>
    </location>
</feature>
<feature type="region of interest" description="Disordered" evidence="1">
    <location>
        <begin position="129"/>
        <end position="171"/>
    </location>
</feature>
<reference evidence="3 4" key="1">
    <citation type="submission" date="2024-01" db="EMBL/GenBank/DDBJ databases">
        <authorList>
            <person name="Alioto T."/>
            <person name="Alioto T."/>
            <person name="Gomez Garrido J."/>
        </authorList>
    </citation>
    <scope>NUCLEOTIDE SEQUENCE [LARGE SCALE GENOMIC DNA]</scope>
</reference>
<name>A0AAV1Q969_SCOSC</name>
<evidence type="ECO:0000313" key="4">
    <source>
        <dbReference type="Proteomes" id="UP001314229"/>
    </source>
</evidence>
<accession>A0AAV1Q969</accession>
<feature type="compositionally biased region" description="Polar residues" evidence="1">
    <location>
        <begin position="129"/>
        <end position="140"/>
    </location>
</feature>
<gene>
    <name evidence="3" type="ORF">FSCOSCO3_A008832</name>
</gene>
<dbReference type="EMBL" id="CAWUFR010000638">
    <property type="protein sequence ID" value="CAK6980034.1"/>
    <property type="molecule type" value="Genomic_DNA"/>
</dbReference>
<proteinExistence type="predicted"/>
<protein>
    <submittedName>
        <fullName evidence="3">Uncharacterized protein LOC128357691</fullName>
    </submittedName>
</protein>
<keyword evidence="2" id="KW-1133">Transmembrane helix</keyword>
<keyword evidence="4" id="KW-1185">Reference proteome</keyword>
<feature type="compositionally biased region" description="Polar residues" evidence="1">
    <location>
        <begin position="160"/>
        <end position="171"/>
    </location>
</feature>
<comment type="caution">
    <text evidence="3">The sequence shown here is derived from an EMBL/GenBank/DDBJ whole genome shotgun (WGS) entry which is preliminary data.</text>
</comment>